<gene>
    <name evidence="3" type="ORF">ACFFRN_15315</name>
</gene>
<feature type="transmembrane region" description="Helical" evidence="2">
    <location>
        <begin position="45"/>
        <end position="64"/>
    </location>
</feature>
<evidence type="ECO:0000313" key="4">
    <source>
        <dbReference type="Proteomes" id="UP001589646"/>
    </source>
</evidence>
<reference evidence="3 4" key="1">
    <citation type="submission" date="2024-09" db="EMBL/GenBank/DDBJ databases">
        <authorList>
            <person name="Sun Q."/>
            <person name="Mori K."/>
        </authorList>
    </citation>
    <scope>NUCLEOTIDE SEQUENCE [LARGE SCALE GENOMIC DNA]</scope>
    <source>
        <strain evidence="3 4">JCM 3323</strain>
    </source>
</reference>
<dbReference type="RefSeq" id="WP_346126642.1">
    <property type="nucleotide sequence ID" value="NZ_BAAAXC010000015.1"/>
</dbReference>
<evidence type="ECO:0000256" key="2">
    <source>
        <dbReference type="SAM" id="Phobius"/>
    </source>
</evidence>
<accession>A0ABV5PXN6</accession>
<protein>
    <recommendedName>
        <fullName evidence="5">DUF2637 domain-containing protein</fullName>
    </recommendedName>
</protein>
<feature type="transmembrane region" description="Helical" evidence="2">
    <location>
        <begin position="76"/>
        <end position="97"/>
    </location>
</feature>
<keyword evidence="2" id="KW-0812">Transmembrane</keyword>
<comment type="caution">
    <text evidence="3">The sequence shown here is derived from an EMBL/GenBank/DDBJ whole genome shotgun (WGS) entry which is preliminary data.</text>
</comment>
<sequence length="243" mass="25113">MLVLLALPAAVATWSGWVGLGEKTGFGMVTPLPGIADGFQINTAITLPIGVETYAAYALGAWLRSGGRVSDTTRTFAKWSAIGSLALGMLGQIAFHLLEISAQPKAPDVITAAVSVLPVLVLGMGAALGHLMARDAAQVPELPTEQASDGPTSASAEPQPEALALPAKPLKRTVPGIDDLMPVGRSIAADLADRGLSLTRDRLLKAVRDTGRSISSDRATALLARLKSEASHADAVPNQRQAA</sequence>
<keyword evidence="4" id="KW-1185">Reference proteome</keyword>
<name>A0ABV5PXN6_9ACTN</name>
<feature type="region of interest" description="Disordered" evidence="1">
    <location>
        <begin position="140"/>
        <end position="163"/>
    </location>
</feature>
<organism evidence="3 4">
    <name type="scientific">Nonomuraea roseola</name>
    <dbReference type="NCBI Taxonomy" id="46179"/>
    <lineage>
        <taxon>Bacteria</taxon>
        <taxon>Bacillati</taxon>
        <taxon>Actinomycetota</taxon>
        <taxon>Actinomycetes</taxon>
        <taxon>Streptosporangiales</taxon>
        <taxon>Streptosporangiaceae</taxon>
        <taxon>Nonomuraea</taxon>
    </lineage>
</organism>
<evidence type="ECO:0000313" key="3">
    <source>
        <dbReference type="EMBL" id="MFB9527985.1"/>
    </source>
</evidence>
<dbReference type="Proteomes" id="UP001589646">
    <property type="component" value="Unassembled WGS sequence"/>
</dbReference>
<keyword evidence="2" id="KW-0472">Membrane</keyword>
<proteinExistence type="predicted"/>
<keyword evidence="2" id="KW-1133">Transmembrane helix</keyword>
<evidence type="ECO:0008006" key="5">
    <source>
        <dbReference type="Google" id="ProtNLM"/>
    </source>
</evidence>
<evidence type="ECO:0000256" key="1">
    <source>
        <dbReference type="SAM" id="MobiDB-lite"/>
    </source>
</evidence>
<feature type="transmembrane region" description="Helical" evidence="2">
    <location>
        <begin position="109"/>
        <end position="128"/>
    </location>
</feature>
<feature type="compositionally biased region" description="Low complexity" evidence="1">
    <location>
        <begin position="153"/>
        <end position="163"/>
    </location>
</feature>
<dbReference type="EMBL" id="JBHMCE010000004">
    <property type="protein sequence ID" value="MFB9527985.1"/>
    <property type="molecule type" value="Genomic_DNA"/>
</dbReference>